<keyword evidence="5 7" id="KW-1133">Transmembrane helix</keyword>
<accession>A0A5S9QG70</accession>
<dbReference type="PANTHER" id="PTHR34184:SF4">
    <property type="entry name" value="UPF0718 PROTEIN YCGR"/>
    <property type="match status" value="1"/>
</dbReference>
<feature type="transmembrane region" description="Helical" evidence="7">
    <location>
        <begin position="275"/>
        <end position="296"/>
    </location>
</feature>
<keyword evidence="3" id="KW-1003">Cell membrane</keyword>
<feature type="transmembrane region" description="Helical" evidence="7">
    <location>
        <begin position="316"/>
        <end position="337"/>
    </location>
</feature>
<dbReference type="InterPro" id="IPR005524">
    <property type="entry name" value="DUF318"/>
</dbReference>
<protein>
    <submittedName>
        <fullName evidence="8">Two-component membrane permease complex subunit SMU_747c</fullName>
    </submittedName>
</protein>
<reference evidence="8 9" key="1">
    <citation type="submission" date="2019-11" db="EMBL/GenBank/DDBJ databases">
        <authorList>
            <person name="Holert J."/>
        </authorList>
    </citation>
    <scope>NUCLEOTIDE SEQUENCE [LARGE SCALE GENOMIC DNA]</scope>
    <source>
        <strain evidence="8">BC5_2</strain>
    </source>
</reference>
<feature type="transmembrane region" description="Helical" evidence="7">
    <location>
        <begin position="15"/>
        <end position="33"/>
    </location>
</feature>
<dbReference type="Pfam" id="PF03773">
    <property type="entry name" value="ArsP_1"/>
    <property type="match status" value="1"/>
</dbReference>
<organism evidence="8 9">
    <name type="scientific">BD1-7 clade bacterium</name>
    <dbReference type="NCBI Taxonomy" id="2029982"/>
    <lineage>
        <taxon>Bacteria</taxon>
        <taxon>Pseudomonadati</taxon>
        <taxon>Pseudomonadota</taxon>
        <taxon>Gammaproteobacteria</taxon>
        <taxon>Cellvibrionales</taxon>
        <taxon>Spongiibacteraceae</taxon>
        <taxon>BD1-7 clade</taxon>
    </lineage>
</organism>
<comment type="similarity">
    <text evidence="2">Belongs to the UPF0718 family.</text>
</comment>
<dbReference type="OrthoDB" id="9810876at2"/>
<dbReference type="Proteomes" id="UP000434580">
    <property type="component" value="Unassembled WGS sequence"/>
</dbReference>
<sequence>MTAYIYNFLDLFVESAPWLLLGFFIAGLIHAFISTEKMNKHMGGKGIGTTVKAAFIGAPLPLCSCGVVPAALGIRRSGASKNATVSFLVATPETGVDSISVTYALLGPLMAIVRPIAAIISAITAGILVGTEKDDAAAPVAASSCKKCCGSKKPAETQSLTTSQKFLSGLRFSYIKMLDDISLWLLVGLLFAAAVQAFIPQTFFTQWGDSWQAFAVMALIGVPMYICATASTPIAAGFLFAGVSPGAVLVFMLAGPATNLGTIAIIRKELGTRALTAYLTGVVATSFVCGYLLNLWVSTSDFANQAMLRHEHGSAWFYSLSIVSAVVLALLLIASFYRNLSKKWANQSALAQKTQSAE</sequence>
<evidence type="ECO:0000256" key="2">
    <source>
        <dbReference type="ARBA" id="ARBA00006386"/>
    </source>
</evidence>
<dbReference type="InterPro" id="IPR052923">
    <property type="entry name" value="UPF0718"/>
</dbReference>
<keyword evidence="6 7" id="KW-0472">Membrane</keyword>
<evidence type="ECO:0000313" key="8">
    <source>
        <dbReference type="EMBL" id="CAA0117018.1"/>
    </source>
</evidence>
<dbReference type="GO" id="GO:0005886">
    <property type="term" value="C:plasma membrane"/>
    <property type="evidence" value="ECO:0007669"/>
    <property type="project" value="UniProtKB-SubCell"/>
</dbReference>
<evidence type="ECO:0000256" key="3">
    <source>
        <dbReference type="ARBA" id="ARBA00022475"/>
    </source>
</evidence>
<keyword evidence="4 7" id="KW-0812">Transmembrane</keyword>
<feature type="transmembrane region" description="Helical" evidence="7">
    <location>
        <begin position="103"/>
        <end position="129"/>
    </location>
</feature>
<dbReference type="AlphaFoldDB" id="A0A5S9QG70"/>
<dbReference type="NCBIfam" id="NF033936">
    <property type="entry name" value="CuZnOut_SO0444"/>
    <property type="match status" value="1"/>
</dbReference>
<gene>
    <name evidence="8" type="ORF">DPBNPPHM_02163</name>
</gene>
<comment type="subcellular location">
    <subcellularLocation>
        <location evidence="1">Cell membrane</location>
        <topology evidence="1">Multi-pass membrane protein</topology>
    </subcellularLocation>
</comment>
<name>A0A5S9QG70_9GAMM</name>
<evidence type="ECO:0000256" key="1">
    <source>
        <dbReference type="ARBA" id="ARBA00004651"/>
    </source>
</evidence>
<dbReference type="EMBL" id="CACSII010000019">
    <property type="protein sequence ID" value="CAA0117018.1"/>
    <property type="molecule type" value="Genomic_DNA"/>
</dbReference>
<evidence type="ECO:0000256" key="4">
    <source>
        <dbReference type="ARBA" id="ARBA00022692"/>
    </source>
</evidence>
<proteinExistence type="inferred from homology"/>
<dbReference type="PANTHER" id="PTHR34184">
    <property type="entry name" value="UPF0718 PROTEIN YCGR"/>
    <property type="match status" value="1"/>
</dbReference>
<evidence type="ECO:0000256" key="6">
    <source>
        <dbReference type="ARBA" id="ARBA00023136"/>
    </source>
</evidence>
<evidence type="ECO:0000313" key="9">
    <source>
        <dbReference type="Proteomes" id="UP000434580"/>
    </source>
</evidence>
<evidence type="ECO:0000256" key="5">
    <source>
        <dbReference type="ARBA" id="ARBA00022989"/>
    </source>
</evidence>
<evidence type="ECO:0000256" key="7">
    <source>
        <dbReference type="SAM" id="Phobius"/>
    </source>
</evidence>
<feature type="transmembrane region" description="Helical" evidence="7">
    <location>
        <begin position="181"/>
        <end position="199"/>
    </location>
</feature>